<dbReference type="AlphaFoldDB" id="A0A430HPZ8"/>
<reference evidence="1 2" key="1">
    <citation type="submission" date="2018-12" db="EMBL/GenBank/DDBJ databases">
        <authorList>
            <person name="Yang E."/>
        </authorList>
    </citation>
    <scope>NUCLEOTIDE SEQUENCE [LARGE SCALE GENOMIC DNA]</scope>
    <source>
        <strain evidence="1 2">SOD</strain>
    </source>
</reference>
<name>A0A430HPZ8_9BURK</name>
<dbReference type="SUPFAM" id="SSF53850">
    <property type="entry name" value="Periplasmic binding protein-like II"/>
    <property type="match status" value="1"/>
</dbReference>
<dbReference type="Proteomes" id="UP000278085">
    <property type="component" value="Unassembled WGS sequence"/>
</dbReference>
<dbReference type="Gene3D" id="3.40.190.10">
    <property type="entry name" value="Periplasmic binding protein-like II"/>
    <property type="match status" value="2"/>
</dbReference>
<comment type="caution">
    <text evidence="1">The sequence shown here is derived from an EMBL/GenBank/DDBJ whole genome shotgun (WGS) entry which is preliminary data.</text>
</comment>
<dbReference type="OrthoDB" id="368476at2"/>
<proteinExistence type="predicted"/>
<evidence type="ECO:0000313" key="1">
    <source>
        <dbReference type="EMBL" id="RSZ59601.1"/>
    </source>
</evidence>
<evidence type="ECO:0000313" key="2">
    <source>
        <dbReference type="Proteomes" id="UP000278085"/>
    </source>
</evidence>
<accession>A0A430HPZ8</accession>
<organism evidence="1 2">
    <name type="scientific">Massilia atriviolacea</name>
    <dbReference type="NCBI Taxonomy" id="2495579"/>
    <lineage>
        <taxon>Bacteria</taxon>
        <taxon>Pseudomonadati</taxon>
        <taxon>Pseudomonadota</taxon>
        <taxon>Betaproteobacteria</taxon>
        <taxon>Burkholderiales</taxon>
        <taxon>Oxalobacteraceae</taxon>
        <taxon>Telluria group</taxon>
        <taxon>Massilia</taxon>
    </lineage>
</organism>
<keyword evidence="2" id="KW-1185">Reference proteome</keyword>
<gene>
    <name evidence="1" type="ORF">EJB06_09565</name>
</gene>
<protein>
    <submittedName>
        <fullName evidence="1">Transporter substrate-binding domain-containing protein</fullName>
    </submittedName>
</protein>
<dbReference type="EMBL" id="RXLQ01000004">
    <property type="protein sequence ID" value="RSZ59601.1"/>
    <property type="molecule type" value="Genomic_DNA"/>
</dbReference>
<sequence>MERAGPVSAAQEIHISTLVGSDPSSRIAELVMAEAYRRIGRQLVVHPLPGERTLMMANEGRMDGELYRKAGMERDYPNLLIVPVPLLTYEIVVFTRGTSFVVNGWESLRPFTIGYVRGIKIVKENTAGMRTEPVPAMDMAFRKLTMGRTDIVVGNRLAGLAAAAALRIDDVQVLSPALASFPVYHYVHRKHAALVPGLAAALQAMTADKTIERLQRQGAALAGRLP</sequence>